<accession>A0ABT7C8X7</accession>
<sequence>MAKSINPEFQPETNPDVPWYQRGGFTTIAAISLALGAISLIVLGVGLIFGDIHLAAGYVPFPSVIGLLFGVLGTLGPWKVTAVAGAVLNIAALVLGMIIGAG</sequence>
<reference evidence="2" key="1">
    <citation type="submission" date="2018-03" db="EMBL/GenBank/DDBJ databases">
        <authorList>
            <person name="Nunes O.C."/>
            <person name="Lopes A.R."/>
            <person name="Froufe H."/>
            <person name="Munoz-Merida A."/>
            <person name="Barroso C."/>
            <person name="Egas C."/>
        </authorList>
    </citation>
    <scope>NUCLEOTIDE SEQUENCE</scope>
    <source>
        <strain evidence="2">ON4</strain>
    </source>
</reference>
<keyword evidence="1" id="KW-0812">Transmembrane</keyword>
<feature type="transmembrane region" description="Helical" evidence="1">
    <location>
        <begin position="56"/>
        <end position="76"/>
    </location>
</feature>
<evidence type="ECO:0000313" key="2">
    <source>
        <dbReference type="EMBL" id="MDJ1371219.1"/>
    </source>
</evidence>
<comment type="caution">
    <text evidence="2">The sequence shown here is derived from an EMBL/GenBank/DDBJ whole genome shotgun (WGS) entry which is preliminary data.</text>
</comment>
<dbReference type="EMBL" id="PXVD01000010">
    <property type="protein sequence ID" value="MDJ1371219.1"/>
    <property type="molecule type" value="Genomic_DNA"/>
</dbReference>
<organism evidence="2 3">
    <name type="scientific">Gulosibacter molinativorax</name>
    <dbReference type="NCBI Taxonomy" id="256821"/>
    <lineage>
        <taxon>Bacteria</taxon>
        <taxon>Bacillati</taxon>
        <taxon>Actinomycetota</taxon>
        <taxon>Actinomycetes</taxon>
        <taxon>Micrococcales</taxon>
        <taxon>Microbacteriaceae</taxon>
        <taxon>Gulosibacter</taxon>
    </lineage>
</organism>
<keyword evidence="1" id="KW-1133">Transmembrane helix</keyword>
<protein>
    <submittedName>
        <fullName evidence="2">Uncharacterized protein</fullName>
    </submittedName>
</protein>
<name>A0ABT7C8X7_9MICO</name>
<reference evidence="2" key="2">
    <citation type="journal article" date="2022" name="Sci. Rep.">
        <title>In silico prediction of the enzymes involved in the degradation of the herbicide molinate by Gulosibacter molinativorax ON4T.</title>
        <authorList>
            <person name="Lopes A.R."/>
            <person name="Bunin E."/>
            <person name="Viana A.T."/>
            <person name="Froufe H."/>
            <person name="Munoz-Merida A."/>
            <person name="Pinho D."/>
            <person name="Figueiredo J."/>
            <person name="Barroso C."/>
            <person name="Vaz-Moreira I."/>
            <person name="Bellanger X."/>
            <person name="Egas C."/>
            <person name="Nunes O.C."/>
        </authorList>
    </citation>
    <scope>NUCLEOTIDE SEQUENCE</scope>
    <source>
        <strain evidence="2">ON4</strain>
    </source>
</reference>
<evidence type="ECO:0000256" key="1">
    <source>
        <dbReference type="SAM" id="Phobius"/>
    </source>
</evidence>
<keyword evidence="3" id="KW-1185">Reference proteome</keyword>
<gene>
    <name evidence="2" type="ORF">C7K25_07535</name>
</gene>
<evidence type="ECO:0000313" key="3">
    <source>
        <dbReference type="Proteomes" id="UP001170379"/>
    </source>
</evidence>
<feature type="transmembrane region" description="Helical" evidence="1">
    <location>
        <begin position="82"/>
        <end position="101"/>
    </location>
</feature>
<dbReference type="Proteomes" id="UP001170379">
    <property type="component" value="Unassembled WGS sequence"/>
</dbReference>
<keyword evidence="1" id="KW-0472">Membrane</keyword>
<proteinExistence type="predicted"/>
<dbReference type="RefSeq" id="WP_026936852.1">
    <property type="nucleotide sequence ID" value="NZ_CP028426.1"/>
</dbReference>
<feature type="transmembrane region" description="Helical" evidence="1">
    <location>
        <begin position="25"/>
        <end position="49"/>
    </location>
</feature>